<protein>
    <submittedName>
        <fullName evidence="1">Uncharacterized protein</fullName>
    </submittedName>
</protein>
<evidence type="ECO:0000313" key="1">
    <source>
        <dbReference type="EMBL" id="EKE27051.1"/>
    </source>
</evidence>
<proteinExistence type="predicted"/>
<gene>
    <name evidence="1" type="ORF">ACD_4C00073G0002</name>
</gene>
<name>K2F7D0_9BACT</name>
<comment type="caution">
    <text evidence="1">The sequence shown here is derived from an EMBL/GenBank/DDBJ whole genome shotgun (WGS) entry which is preliminary data.</text>
</comment>
<reference evidence="1" key="1">
    <citation type="journal article" date="2012" name="Science">
        <title>Fermentation, hydrogen, and sulfur metabolism in multiple uncultivated bacterial phyla.</title>
        <authorList>
            <person name="Wrighton K.C."/>
            <person name="Thomas B.C."/>
            <person name="Sharon I."/>
            <person name="Miller C.S."/>
            <person name="Castelle C.J."/>
            <person name="VerBerkmoes N.C."/>
            <person name="Wilkins M.J."/>
            <person name="Hettich R.L."/>
            <person name="Lipton M.S."/>
            <person name="Williams K.H."/>
            <person name="Long P.E."/>
            <person name="Banfield J.F."/>
        </authorList>
    </citation>
    <scope>NUCLEOTIDE SEQUENCE [LARGE SCALE GENOMIC DNA]</scope>
</reference>
<dbReference type="AlphaFoldDB" id="K2F7D0"/>
<accession>K2F7D0</accession>
<dbReference type="EMBL" id="AMFJ01000589">
    <property type="protein sequence ID" value="EKE27051.1"/>
    <property type="molecule type" value="Genomic_DNA"/>
</dbReference>
<organism evidence="1">
    <name type="scientific">uncultured bacterium</name>
    <name type="common">gcode 4</name>
    <dbReference type="NCBI Taxonomy" id="1234023"/>
    <lineage>
        <taxon>Bacteria</taxon>
        <taxon>environmental samples</taxon>
    </lineage>
</organism>
<sequence length="69" mass="8224">MDYLLFKARWLESFNPLIIKEWAFIKKIILWSETCEKVLEILKLSNYNLAECLSCSDNANCLFFDENLK</sequence>